<feature type="transmembrane region" description="Helical" evidence="1">
    <location>
        <begin position="94"/>
        <end position="117"/>
    </location>
</feature>
<comment type="caution">
    <text evidence="2">The sequence shown here is derived from an EMBL/GenBank/DDBJ whole genome shotgun (WGS) entry which is preliminary data.</text>
</comment>
<organism evidence="2 3">
    <name type="scientific">Chaetoceros tenuissimus</name>
    <dbReference type="NCBI Taxonomy" id="426638"/>
    <lineage>
        <taxon>Eukaryota</taxon>
        <taxon>Sar</taxon>
        <taxon>Stramenopiles</taxon>
        <taxon>Ochrophyta</taxon>
        <taxon>Bacillariophyta</taxon>
        <taxon>Coscinodiscophyceae</taxon>
        <taxon>Chaetocerotophycidae</taxon>
        <taxon>Chaetocerotales</taxon>
        <taxon>Chaetocerotaceae</taxon>
        <taxon>Chaetoceros</taxon>
    </lineage>
</organism>
<gene>
    <name evidence="2" type="ORF">CTEN210_10140</name>
</gene>
<evidence type="ECO:0000256" key="1">
    <source>
        <dbReference type="SAM" id="Phobius"/>
    </source>
</evidence>
<name>A0AAD3CXE4_9STRA</name>
<keyword evidence="1" id="KW-0472">Membrane</keyword>
<evidence type="ECO:0000313" key="2">
    <source>
        <dbReference type="EMBL" id="GFH53664.1"/>
    </source>
</evidence>
<keyword evidence="1" id="KW-0812">Transmembrane</keyword>
<proteinExistence type="predicted"/>
<dbReference type="Proteomes" id="UP001054902">
    <property type="component" value="Unassembled WGS sequence"/>
</dbReference>
<dbReference type="AlphaFoldDB" id="A0AAD3CXE4"/>
<reference evidence="2 3" key="1">
    <citation type="journal article" date="2021" name="Sci. Rep.">
        <title>The genome of the diatom Chaetoceros tenuissimus carries an ancient integrated fragment of an extant virus.</title>
        <authorList>
            <person name="Hongo Y."/>
            <person name="Kimura K."/>
            <person name="Takaki Y."/>
            <person name="Yoshida Y."/>
            <person name="Baba S."/>
            <person name="Kobayashi G."/>
            <person name="Nagasaki K."/>
            <person name="Hano T."/>
            <person name="Tomaru Y."/>
        </authorList>
    </citation>
    <scope>NUCLEOTIDE SEQUENCE [LARGE SCALE GENOMIC DNA]</scope>
    <source>
        <strain evidence="2 3">NIES-3715</strain>
    </source>
</reference>
<keyword evidence="1" id="KW-1133">Transmembrane helix</keyword>
<evidence type="ECO:0000313" key="3">
    <source>
        <dbReference type="Proteomes" id="UP001054902"/>
    </source>
</evidence>
<protein>
    <submittedName>
        <fullName evidence="2">Uncharacterized protein</fullName>
    </submittedName>
</protein>
<accession>A0AAD3CXE4</accession>
<keyword evidence="3" id="KW-1185">Reference proteome</keyword>
<sequence>MTLSIECAKAVGTTFGTYVTADFLSNFIQHPTQKMDYGALNSVVGRKVGEKFWGTRTEHILGVAAALAVADHASAAIFKNFLGKAISFADTPAAFVAHTFFFIFVGVIIYAAVDAMFNPANAGQRMATFKEEVYNTYVGTNSAWFEPFVFPFLAKALGGDIVKDNWFWGSLVPATLAYSTVKGTGWNDWGNSGLNDLEKEMNGLPL</sequence>
<dbReference type="EMBL" id="BLLK01000047">
    <property type="protein sequence ID" value="GFH53664.1"/>
    <property type="molecule type" value="Genomic_DNA"/>
</dbReference>